<dbReference type="EC" id="3.1.3.16" evidence="4"/>
<comment type="cofactor">
    <cofactor evidence="1">
        <name>Mn(2+)</name>
        <dbReference type="ChEBI" id="CHEBI:29035"/>
    </cofactor>
</comment>
<evidence type="ECO:0000313" key="15">
    <source>
        <dbReference type="Proteomes" id="UP000242877"/>
    </source>
</evidence>
<dbReference type="InterPro" id="IPR015655">
    <property type="entry name" value="PP2C"/>
</dbReference>
<evidence type="ECO:0000256" key="11">
    <source>
        <dbReference type="RuleBase" id="RU003465"/>
    </source>
</evidence>
<dbReference type="Gene3D" id="3.60.40.10">
    <property type="entry name" value="PPM-type phosphatase domain"/>
    <property type="match status" value="1"/>
</dbReference>
<comment type="similarity">
    <text evidence="3 11">Belongs to the PP2C family.</text>
</comment>
<gene>
    <name evidence="14" type="ORF">AAP_00880</name>
</gene>
<feature type="domain" description="PPM-type phosphatase" evidence="13">
    <location>
        <begin position="23"/>
        <end position="294"/>
    </location>
</feature>
<dbReference type="CDD" id="cd00143">
    <property type="entry name" value="PP2Cc"/>
    <property type="match status" value="1"/>
</dbReference>
<organism evidence="14 15">
    <name type="scientific">Ascosphaera apis ARSEF 7405</name>
    <dbReference type="NCBI Taxonomy" id="392613"/>
    <lineage>
        <taxon>Eukaryota</taxon>
        <taxon>Fungi</taxon>
        <taxon>Dikarya</taxon>
        <taxon>Ascomycota</taxon>
        <taxon>Pezizomycotina</taxon>
        <taxon>Eurotiomycetes</taxon>
        <taxon>Eurotiomycetidae</taxon>
        <taxon>Onygenales</taxon>
        <taxon>Ascosphaeraceae</taxon>
        <taxon>Ascosphaera</taxon>
    </lineage>
</organism>
<dbReference type="FunFam" id="3.60.40.10:FF:000016">
    <property type="entry name" value="Protein phosphatase 2C"/>
    <property type="match status" value="1"/>
</dbReference>
<dbReference type="OrthoDB" id="10264738at2759"/>
<comment type="caution">
    <text evidence="14">The sequence shown here is derived from an EMBL/GenBank/DDBJ whole genome shotgun (WGS) entry which is preliminary data.</text>
</comment>
<keyword evidence="7 11" id="KW-0904">Protein phosphatase</keyword>
<proteinExistence type="inferred from homology"/>
<evidence type="ECO:0000259" key="13">
    <source>
        <dbReference type="PROSITE" id="PS51746"/>
    </source>
</evidence>
<evidence type="ECO:0000256" key="10">
    <source>
        <dbReference type="ARBA" id="ARBA00074087"/>
    </source>
</evidence>
<name>A0A168D0M9_9EURO</name>
<evidence type="ECO:0000256" key="6">
    <source>
        <dbReference type="ARBA" id="ARBA00022801"/>
    </source>
</evidence>
<dbReference type="SUPFAM" id="SSF81606">
    <property type="entry name" value="PP2C-like"/>
    <property type="match status" value="1"/>
</dbReference>
<evidence type="ECO:0000256" key="1">
    <source>
        <dbReference type="ARBA" id="ARBA00001936"/>
    </source>
</evidence>
<dbReference type="VEuPathDB" id="FungiDB:AAP_00880"/>
<keyword evidence="6 11" id="KW-0378">Hydrolase</keyword>
<keyword evidence="8" id="KW-0464">Manganese</keyword>
<dbReference type="Pfam" id="PF00481">
    <property type="entry name" value="PP2C"/>
    <property type="match status" value="1"/>
</dbReference>
<dbReference type="AlphaFoldDB" id="A0A168D0M9"/>
<evidence type="ECO:0000256" key="5">
    <source>
        <dbReference type="ARBA" id="ARBA00022723"/>
    </source>
</evidence>
<evidence type="ECO:0000256" key="9">
    <source>
        <dbReference type="ARBA" id="ARBA00048832"/>
    </source>
</evidence>
<reference evidence="14 15" key="1">
    <citation type="journal article" date="2016" name="Genome Biol. Evol.">
        <title>Divergent and convergent evolution of fungal pathogenicity.</title>
        <authorList>
            <person name="Shang Y."/>
            <person name="Xiao G."/>
            <person name="Zheng P."/>
            <person name="Cen K."/>
            <person name="Zhan S."/>
            <person name="Wang C."/>
        </authorList>
    </citation>
    <scope>NUCLEOTIDE SEQUENCE [LARGE SCALE GENOMIC DNA]</scope>
    <source>
        <strain evidence="14 15">ARSEF 7405</strain>
    </source>
</reference>
<dbReference type="PANTHER" id="PTHR13832:SF565">
    <property type="entry name" value="AT28366P-RELATED"/>
    <property type="match status" value="1"/>
</dbReference>
<evidence type="ECO:0000313" key="14">
    <source>
        <dbReference type="EMBL" id="KZZ97237.1"/>
    </source>
</evidence>
<sequence>MGQTLSEPVVEKTSSEGGDDCVIYGVSAMQGWRISMEDAHSTVLDLEAHIKPQSDANKRMSFFGVFDGHGGEKVALFAGDNVHRIVSSQEAFRKGDLELALKNGFLATDRAILEDPKYEEEVSGCTASCAIVRRDKVIVANAGDSRTVLGVKGRAKPLSFDHKPQNEGEKARICAAGGFVDYGRVNGNLALSRALGDFEFKKSADLSPEQQIVTAYPDVTTHEISEDDEFLVLACDGIWDCQSSQAVIEFVRRGIAAKQELHRICENMMDNCLASNSETGGVGCDNMTMMIVGLLNGKTKEQWYDMIAERVAKGDGPCAPPEYAEFRGPGIHHSLDDTTDDYDPDMTSSGITRGLAGFARSGRIILLGDGTEVLTDMNEEEMFDNAGIQSSGQHPRVEDVSEDSVDPHSTGKEGNANENTANGDNAPAGEAKDADTTTPSSNSTETKSSPSTTSTSENANAQSTASSDKETAASTSSDSNKVKESS</sequence>
<dbReference type="GO" id="GO:0046872">
    <property type="term" value="F:metal ion binding"/>
    <property type="evidence" value="ECO:0007669"/>
    <property type="project" value="UniProtKB-KW"/>
</dbReference>
<protein>
    <recommendedName>
        <fullName evidence="10">Protein phosphatase 2C homolog 2</fullName>
        <ecNumber evidence="4">3.1.3.16</ecNumber>
    </recommendedName>
</protein>
<evidence type="ECO:0000256" key="12">
    <source>
        <dbReference type="SAM" id="MobiDB-lite"/>
    </source>
</evidence>
<dbReference type="InterPro" id="IPR001932">
    <property type="entry name" value="PPM-type_phosphatase-like_dom"/>
</dbReference>
<dbReference type="InterPro" id="IPR000222">
    <property type="entry name" value="PP2C_BS"/>
</dbReference>
<evidence type="ECO:0000256" key="2">
    <source>
        <dbReference type="ARBA" id="ARBA00001946"/>
    </source>
</evidence>
<keyword evidence="15" id="KW-1185">Reference proteome</keyword>
<feature type="region of interest" description="Disordered" evidence="12">
    <location>
        <begin position="385"/>
        <end position="486"/>
    </location>
</feature>
<evidence type="ECO:0000256" key="3">
    <source>
        <dbReference type="ARBA" id="ARBA00006702"/>
    </source>
</evidence>
<evidence type="ECO:0000256" key="7">
    <source>
        <dbReference type="ARBA" id="ARBA00022912"/>
    </source>
</evidence>
<dbReference type="SMART" id="SM00331">
    <property type="entry name" value="PP2C_SIG"/>
    <property type="match status" value="1"/>
</dbReference>
<dbReference type="EMBL" id="AZGZ01000002">
    <property type="protein sequence ID" value="KZZ97237.1"/>
    <property type="molecule type" value="Genomic_DNA"/>
</dbReference>
<evidence type="ECO:0000256" key="4">
    <source>
        <dbReference type="ARBA" id="ARBA00013081"/>
    </source>
</evidence>
<dbReference type="PROSITE" id="PS01032">
    <property type="entry name" value="PPM_1"/>
    <property type="match status" value="1"/>
</dbReference>
<comment type="cofactor">
    <cofactor evidence="2">
        <name>Mg(2+)</name>
        <dbReference type="ChEBI" id="CHEBI:18420"/>
    </cofactor>
</comment>
<dbReference type="PROSITE" id="PS51746">
    <property type="entry name" value="PPM_2"/>
    <property type="match status" value="1"/>
</dbReference>
<accession>A0A168D0M9</accession>
<dbReference type="InterPro" id="IPR036457">
    <property type="entry name" value="PPM-type-like_dom_sf"/>
</dbReference>
<dbReference type="GO" id="GO:0004722">
    <property type="term" value="F:protein serine/threonine phosphatase activity"/>
    <property type="evidence" value="ECO:0007669"/>
    <property type="project" value="UniProtKB-EC"/>
</dbReference>
<evidence type="ECO:0000256" key="8">
    <source>
        <dbReference type="ARBA" id="ARBA00023211"/>
    </source>
</evidence>
<comment type="catalytic activity">
    <reaction evidence="9">
        <text>O-phospho-L-threonyl-[protein] + H2O = L-threonyl-[protein] + phosphate</text>
        <dbReference type="Rhea" id="RHEA:47004"/>
        <dbReference type="Rhea" id="RHEA-COMP:11060"/>
        <dbReference type="Rhea" id="RHEA-COMP:11605"/>
        <dbReference type="ChEBI" id="CHEBI:15377"/>
        <dbReference type="ChEBI" id="CHEBI:30013"/>
        <dbReference type="ChEBI" id="CHEBI:43474"/>
        <dbReference type="ChEBI" id="CHEBI:61977"/>
        <dbReference type="EC" id="3.1.3.16"/>
    </reaction>
    <physiologicalReaction direction="left-to-right" evidence="9">
        <dbReference type="Rhea" id="RHEA:47005"/>
    </physiologicalReaction>
</comment>
<feature type="compositionally biased region" description="Basic and acidic residues" evidence="12">
    <location>
        <begin position="395"/>
        <end position="411"/>
    </location>
</feature>
<dbReference type="Proteomes" id="UP000242877">
    <property type="component" value="Unassembled WGS sequence"/>
</dbReference>
<feature type="compositionally biased region" description="Low complexity" evidence="12">
    <location>
        <begin position="436"/>
        <end position="466"/>
    </location>
</feature>
<keyword evidence="5" id="KW-0479">Metal-binding</keyword>
<dbReference type="PANTHER" id="PTHR13832">
    <property type="entry name" value="PROTEIN PHOSPHATASE 2C"/>
    <property type="match status" value="1"/>
</dbReference>
<dbReference type="SMART" id="SM00332">
    <property type="entry name" value="PP2Cc"/>
    <property type="match status" value="1"/>
</dbReference>